<dbReference type="EMBL" id="QHJQ01000012">
    <property type="protein sequence ID" value="PXA03126.1"/>
    <property type="molecule type" value="Genomic_DNA"/>
</dbReference>
<dbReference type="AlphaFoldDB" id="A0A317ZD77"/>
<evidence type="ECO:0000256" key="1">
    <source>
        <dbReference type="SAM" id="Phobius"/>
    </source>
</evidence>
<comment type="caution">
    <text evidence="2">The sequence shown here is derived from an EMBL/GenBank/DDBJ whole genome shotgun (WGS) entry which is preliminary data.</text>
</comment>
<protein>
    <submittedName>
        <fullName evidence="2">Uncharacterized protein</fullName>
    </submittedName>
</protein>
<feature type="transmembrane region" description="Helical" evidence="1">
    <location>
        <begin position="7"/>
        <end position="30"/>
    </location>
</feature>
<keyword evidence="1" id="KW-0812">Transmembrane</keyword>
<dbReference type="RefSeq" id="WP_110132036.1">
    <property type="nucleotide sequence ID" value="NZ_QHJQ01000012.1"/>
</dbReference>
<accession>A0A317ZD77</accession>
<dbReference type="Proteomes" id="UP000247099">
    <property type="component" value="Unassembled WGS sequence"/>
</dbReference>
<dbReference type="InParanoid" id="A0A317ZD77"/>
<reference evidence="2 3" key="1">
    <citation type="submission" date="2018-05" db="EMBL/GenBank/DDBJ databases">
        <title>Coraliomargarita sinensis sp. nov., isolated from a marine solar saltern.</title>
        <authorList>
            <person name="Zhou L.Y."/>
        </authorList>
    </citation>
    <scope>NUCLEOTIDE SEQUENCE [LARGE SCALE GENOMIC DNA]</scope>
    <source>
        <strain evidence="2 3">WN38</strain>
    </source>
</reference>
<feature type="transmembrane region" description="Helical" evidence="1">
    <location>
        <begin position="36"/>
        <end position="54"/>
    </location>
</feature>
<dbReference type="OrthoDB" id="9992566at2"/>
<evidence type="ECO:0000313" key="2">
    <source>
        <dbReference type="EMBL" id="PXA03126.1"/>
    </source>
</evidence>
<proteinExistence type="predicted"/>
<keyword evidence="1" id="KW-0472">Membrane</keyword>
<gene>
    <name evidence="2" type="ORF">DDZ13_13745</name>
</gene>
<organism evidence="2 3">
    <name type="scientific">Coraliomargarita sinensis</name>
    <dbReference type="NCBI Taxonomy" id="2174842"/>
    <lineage>
        <taxon>Bacteria</taxon>
        <taxon>Pseudomonadati</taxon>
        <taxon>Verrucomicrobiota</taxon>
        <taxon>Opitutia</taxon>
        <taxon>Puniceicoccales</taxon>
        <taxon>Coraliomargaritaceae</taxon>
        <taxon>Coraliomargarita</taxon>
    </lineage>
</organism>
<keyword evidence="3" id="KW-1185">Reference proteome</keyword>
<name>A0A317ZD77_9BACT</name>
<keyword evidence="1" id="KW-1133">Transmembrane helix</keyword>
<sequence length="79" mass="8774">MDSIKELIFSGNLIGWIILVVLLILFIKILKSAGKGLLLFAAFCACVFLIAKFFPGIAEPIADFIRGGWLGEHRPDKPW</sequence>
<evidence type="ECO:0000313" key="3">
    <source>
        <dbReference type="Proteomes" id="UP000247099"/>
    </source>
</evidence>